<gene>
    <name evidence="1" type="ORF">H4R21_001139</name>
</gene>
<organism evidence="1 2">
    <name type="scientific">Coemansia helicoidea</name>
    <dbReference type="NCBI Taxonomy" id="1286919"/>
    <lineage>
        <taxon>Eukaryota</taxon>
        <taxon>Fungi</taxon>
        <taxon>Fungi incertae sedis</taxon>
        <taxon>Zoopagomycota</taxon>
        <taxon>Kickxellomycotina</taxon>
        <taxon>Kickxellomycetes</taxon>
        <taxon>Kickxellales</taxon>
        <taxon>Kickxellaceae</taxon>
        <taxon>Coemansia</taxon>
    </lineage>
</organism>
<proteinExistence type="predicted"/>
<name>A0ACC1LC81_9FUNG</name>
<evidence type="ECO:0000313" key="1">
    <source>
        <dbReference type="EMBL" id="KAJ2805752.1"/>
    </source>
</evidence>
<accession>A0ACC1LC81</accession>
<comment type="caution">
    <text evidence="1">The sequence shown here is derived from an EMBL/GenBank/DDBJ whole genome shotgun (WGS) entry which is preliminary data.</text>
</comment>
<keyword evidence="2" id="KW-1185">Reference proteome</keyword>
<dbReference type="EMBL" id="JANBUN010000214">
    <property type="protein sequence ID" value="KAJ2805752.1"/>
    <property type="molecule type" value="Genomic_DNA"/>
</dbReference>
<protein>
    <submittedName>
        <fullName evidence="1">Uncharacterized protein</fullName>
    </submittedName>
</protein>
<evidence type="ECO:0000313" key="2">
    <source>
        <dbReference type="Proteomes" id="UP001140087"/>
    </source>
</evidence>
<dbReference type="Proteomes" id="UP001140087">
    <property type="component" value="Unassembled WGS sequence"/>
</dbReference>
<reference evidence="1" key="1">
    <citation type="submission" date="2022-07" db="EMBL/GenBank/DDBJ databases">
        <title>Phylogenomic reconstructions and comparative analyses of Kickxellomycotina fungi.</title>
        <authorList>
            <person name="Reynolds N.K."/>
            <person name="Stajich J.E."/>
            <person name="Barry K."/>
            <person name="Grigoriev I.V."/>
            <person name="Crous P."/>
            <person name="Smith M.E."/>
        </authorList>
    </citation>
    <scope>NUCLEOTIDE SEQUENCE</scope>
    <source>
        <strain evidence="1">BCRC 34780</strain>
    </source>
</reference>
<sequence>MVPECSYKRVAVVGTGGYAGLFARGLAQSGHFAAVRVVTRSAPSTDSAKRERMRKLQEQNIDVVAYDEPTAAAFQAAFAGVDVVVSGVGVSGVPDQIAMVDGAVLAGVRWFIPSEFGVPLYKSAWMPFDSPLVAKGAVERHLQEHMRRTGLAYTVVYTGIALDYIDPRAIGLRLARGTATLVGRGGTPVSFTAVDDVVRLVVDVVRRPAEMRNRTIRFAGSTANMRTLVKIATSGDRGENLRIVSIDEAKARFCELARKQDMQAFQIYARVLLEEGLGQVNRDREPLDNGLFPDLQPEPVHDTLARLMAAAEPKGISSAAAPAVHRSQTGVSVTSGLGRTRRADIALADSESP</sequence>